<dbReference type="PANTHER" id="PTHR10887">
    <property type="entry name" value="DNA2/NAM7 HELICASE FAMILY"/>
    <property type="match status" value="1"/>
</dbReference>
<dbReference type="InterPro" id="IPR047187">
    <property type="entry name" value="SF1_C_Upf1"/>
</dbReference>
<dbReference type="SMART" id="SM00382">
    <property type="entry name" value="AAA"/>
    <property type="match status" value="1"/>
</dbReference>
<evidence type="ECO:0000313" key="9">
    <source>
        <dbReference type="EMBL" id="KAK0487479.1"/>
    </source>
</evidence>
<dbReference type="InterPro" id="IPR003593">
    <property type="entry name" value="AAA+_ATPase"/>
</dbReference>
<keyword evidence="2" id="KW-0547">Nucleotide-binding</keyword>
<evidence type="ECO:0000256" key="2">
    <source>
        <dbReference type="ARBA" id="ARBA00022741"/>
    </source>
</evidence>
<dbReference type="Gene3D" id="3.40.50.300">
    <property type="entry name" value="P-loop containing nucleotide triphosphate hydrolases"/>
    <property type="match status" value="2"/>
</dbReference>
<evidence type="ECO:0000256" key="7">
    <source>
        <dbReference type="SAM" id="MobiDB-lite"/>
    </source>
</evidence>
<dbReference type="InterPro" id="IPR024481">
    <property type="entry name" value="Helicase_Sen1_N"/>
</dbReference>
<dbReference type="InterPro" id="IPR016024">
    <property type="entry name" value="ARM-type_fold"/>
</dbReference>
<feature type="domain" description="AAA+ ATPase" evidence="8">
    <location>
        <begin position="1310"/>
        <end position="1591"/>
    </location>
</feature>
<organism evidence="9 10">
    <name type="scientific">Armillaria novae-zelandiae</name>
    <dbReference type="NCBI Taxonomy" id="153914"/>
    <lineage>
        <taxon>Eukaryota</taxon>
        <taxon>Fungi</taxon>
        <taxon>Dikarya</taxon>
        <taxon>Basidiomycota</taxon>
        <taxon>Agaricomycotina</taxon>
        <taxon>Agaricomycetes</taxon>
        <taxon>Agaricomycetidae</taxon>
        <taxon>Agaricales</taxon>
        <taxon>Marasmiineae</taxon>
        <taxon>Physalacriaceae</taxon>
        <taxon>Armillaria</taxon>
    </lineage>
</organism>
<gene>
    <name evidence="9" type="ORF">IW261DRAFT_618204</name>
</gene>
<name>A0AA39PNU6_9AGAR</name>
<reference evidence="9" key="1">
    <citation type="submission" date="2023-06" db="EMBL/GenBank/DDBJ databases">
        <authorList>
            <consortium name="Lawrence Berkeley National Laboratory"/>
            <person name="Ahrendt S."/>
            <person name="Sahu N."/>
            <person name="Indic B."/>
            <person name="Wong-Bajracharya J."/>
            <person name="Merenyi Z."/>
            <person name="Ke H.-M."/>
            <person name="Monk M."/>
            <person name="Kocsube S."/>
            <person name="Drula E."/>
            <person name="Lipzen A."/>
            <person name="Balint B."/>
            <person name="Henrissat B."/>
            <person name="Andreopoulos B."/>
            <person name="Martin F.M."/>
            <person name="Harder C.B."/>
            <person name="Rigling D."/>
            <person name="Ford K.L."/>
            <person name="Foster G.D."/>
            <person name="Pangilinan J."/>
            <person name="Papanicolaou A."/>
            <person name="Barry K."/>
            <person name="LaButti K."/>
            <person name="Viragh M."/>
            <person name="Koriabine M."/>
            <person name="Yan M."/>
            <person name="Riley R."/>
            <person name="Champramary S."/>
            <person name="Plett K.L."/>
            <person name="Tsai I.J."/>
            <person name="Slot J."/>
            <person name="Sipos G."/>
            <person name="Plett J."/>
            <person name="Nagy L.G."/>
            <person name="Grigoriev I.V."/>
        </authorList>
    </citation>
    <scope>NUCLEOTIDE SEQUENCE</scope>
    <source>
        <strain evidence="9">ICMP 16352</strain>
    </source>
</reference>
<evidence type="ECO:0000256" key="4">
    <source>
        <dbReference type="ARBA" id="ARBA00022806"/>
    </source>
</evidence>
<dbReference type="CDD" id="cd18042">
    <property type="entry name" value="DEXXQc_SETX"/>
    <property type="match status" value="1"/>
</dbReference>
<feature type="region of interest" description="Disordered" evidence="7">
    <location>
        <begin position="918"/>
        <end position="1029"/>
    </location>
</feature>
<dbReference type="InterPro" id="IPR045055">
    <property type="entry name" value="DNA2/NAM7-like"/>
</dbReference>
<accession>A0AA39PNU6</accession>
<dbReference type="Pfam" id="PF12726">
    <property type="entry name" value="SEN1_N"/>
    <property type="match status" value="1"/>
</dbReference>
<feature type="compositionally biased region" description="Polar residues" evidence="7">
    <location>
        <begin position="1934"/>
        <end position="1944"/>
    </location>
</feature>
<feature type="region of interest" description="Disordered" evidence="7">
    <location>
        <begin position="1866"/>
        <end position="1944"/>
    </location>
</feature>
<dbReference type="GO" id="GO:0016787">
    <property type="term" value="F:hydrolase activity"/>
    <property type="evidence" value="ECO:0007669"/>
    <property type="project" value="UniProtKB-KW"/>
</dbReference>
<feature type="compositionally biased region" description="Pro residues" evidence="7">
    <location>
        <begin position="1881"/>
        <end position="1898"/>
    </location>
</feature>
<sequence length="1944" mass="216946">MAAATSATQVQNILDKLRDSPVDSDNLANDVLAQVYNYLMGVSKDREDIHWFCGRATTTTVAAATFLIRLFAYTSSLVLTWKERLSACVMKCADCACGLERAKYSSRTTYLAAFSEEIRAAFFSKFEQWELESVLESLSAVGLTAEPTASPQSLSSVPVGVVYRIVSNLAIFQDERILAIINDRTPEEPLNGWPSDPYPPGMFILLMHRDLRVRHWAKAQFARCSQIPLSNESFGEPYHHVLNILAHIFSDNLDSGPGMSSKAPPALLAALSSDNSTLWEAFSCILRLIPPDELLYVTSQNIDMRRLVVRHLSDPGPEFAPILRCFTLVMKRLGVRLWLGEGPEYPQVIFDSVKDNDIAMTQLLEGCKEKNMWFLSWFVEYLFLIHDTAIYAQLVAKMANYVCEELQVERFGDARPFVMSLAAKLLKSQKKEDHRPAIANVLGIHAETLVSVAFSGSYAGVEWKAARADTQDLITTVMSQDLSRIFTAVSSLAQASADAKKAPTSFASLDLRHPIWKRTFAALQINDGEGIAVVLPVIAQVAHLDRMHSAAFRKAMSISGGAELLSEVNEFLAAVKTDFLASISNYSDRNTSSSAVEVLQRPGIVKSVVKLMLSPAEDLQLAGQTVVGLAFDTDVRMDCFRALLGNHPDGTLEGIFEFLSIFREYSYTVPEACSLSKSLVRCLTDIMEVLCAAPNGLLNNVRFLRSSDSKGPAAHLPRLWTSMNQTLALIFKRTPAWARYYDNEEMIVWMRDALIFGREMLAERGAFESAASTVTTVTQLQSKSIPKKMLNEMQQILTELTRWLRLTDEELLHQSFTLIESLFTCFKENKVTPQKDVVDRLKRYLKEAREKNTADSPRTRLPLSKLNKLQSILGSVEDEGEKDVEIVSVVTKPRLVPITISDDDEEDVEIVEKWELKDKGTSSKHVRRDGKPLTKAALPTHSTFTKPSKSHKPSKPSYFSEKDQKLLDQTIAIPKFRRSSTSTAGSSRSHPTRPSDGSRNGGSSRASTVSRNNSESGESESDEEESQAAILRSMADKKKALNKLPRIRKVVPERRQIKTIDVTTGKNAMEERIKQQREADAQRRLSARMNPDVSGLHRALLSWDYSHQGPVPPGEDLRPMRVPDNFTDPTHYGRVFGPLLLHELWAQIEDTKQNPLEFYSCTISARSHSDTWVDIEAAIQEGVRKDWYLMENEVVLLQSREGNKSVMAKASGSKQSNSGLACRLRVVADGNDHGLQINTVWKLAKLFSLSTIHREYSALVTLPYYDNVDTILRPRLSPPPSVDPKDIQRTMQLYQVNEPQAAAIESALKTEGFVLIQGPPGTGKTSTICGLIAASISRRPRPIPHPGRPPPPVPKILLCAPSNAAIDEIVYRLKEGYRGSQKTSSPIKVVRTGAMLSISPMVKDVSLNALVDEKLGGTVQPLKDMENQLAALQTELANIKEQRVLKQTELNSVSDNVARKHSLEGEIRELNNRRTAISHRLDSTRDQRRSDSRLMDTNRRRATDEVMAEVDVICTTLSGAGHRDMAQQITFDMVIIDEAAQAIELSSLIPLKYRCTRCVMVGDPQQLPPTVLSTEATKYMYNQSLFVRLQRSRPEAVHLLSIQYRMHPEISRLPSRLFYDGRLLDGPSMDKKTSQPWHTSTKFGVYKFFNVVNSREEGAKGKSFKNTSEARVVRALYSRLLKQFKDKEDIRVGIITPYRGQVFELRRLFEEEFGRDISNKVAFNTVDGFQGQEKDVIVLSCVRAGPGVTSVGFLADVRRMNVALTRAKSSVFIVGHAPTLERSNKFWTQIIVDARERSCLVDADIKYFTTPDTEQKQSIVVQKKSSKALAASAPAIPLDLATPLQLKAAVERTLVSTIASQGVGNEIEAPKGVKRNLPSTEMPPPAPNQPQPQHQPRPPPHDEGPPGPPFHKKKKKETSIFIPKKRRGDDNHGQGPSSNRPRLN</sequence>
<dbReference type="InterPro" id="IPR056474">
    <property type="entry name" value="SEN1_barrel"/>
</dbReference>
<comment type="similarity">
    <text evidence="1">Belongs to the DNA2/NAM7 helicase family.</text>
</comment>
<dbReference type="FunFam" id="3.40.50.300:FF:000326">
    <property type="entry name" value="P-loop containing nucleoside triphosphate hydrolase"/>
    <property type="match status" value="1"/>
</dbReference>
<dbReference type="Pfam" id="PF13087">
    <property type="entry name" value="AAA_12"/>
    <property type="match status" value="1"/>
</dbReference>
<dbReference type="GO" id="GO:0001147">
    <property type="term" value="F:transcription termination site sequence-specific DNA binding"/>
    <property type="evidence" value="ECO:0007669"/>
    <property type="project" value="TreeGrafter"/>
</dbReference>
<keyword evidence="4" id="KW-0347">Helicase</keyword>
<evidence type="ECO:0000256" key="1">
    <source>
        <dbReference type="ARBA" id="ARBA00007913"/>
    </source>
</evidence>
<dbReference type="InterPro" id="IPR041679">
    <property type="entry name" value="DNA2/NAM7-like_C"/>
</dbReference>
<dbReference type="GO" id="GO:0006369">
    <property type="term" value="P:termination of RNA polymerase II transcription"/>
    <property type="evidence" value="ECO:0007669"/>
    <property type="project" value="TreeGrafter"/>
</dbReference>
<dbReference type="EMBL" id="JAUEPR010000003">
    <property type="protein sequence ID" value="KAK0487479.1"/>
    <property type="molecule type" value="Genomic_DNA"/>
</dbReference>
<evidence type="ECO:0000256" key="3">
    <source>
        <dbReference type="ARBA" id="ARBA00022801"/>
    </source>
</evidence>
<dbReference type="InterPro" id="IPR027417">
    <property type="entry name" value="P-loop_NTPase"/>
</dbReference>
<dbReference type="CDD" id="cd18808">
    <property type="entry name" value="SF1_C_Upf1"/>
    <property type="match status" value="1"/>
</dbReference>
<evidence type="ECO:0000256" key="6">
    <source>
        <dbReference type="SAM" id="Coils"/>
    </source>
</evidence>
<feature type="compositionally biased region" description="Low complexity" evidence="7">
    <location>
        <begin position="979"/>
        <end position="989"/>
    </location>
</feature>
<dbReference type="GO" id="GO:0016604">
    <property type="term" value="C:nuclear body"/>
    <property type="evidence" value="ECO:0007669"/>
    <property type="project" value="TreeGrafter"/>
</dbReference>
<dbReference type="Pfam" id="PF23576">
    <property type="entry name" value="SEN1_barrel"/>
    <property type="match status" value="1"/>
</dbReference>
<feature type="compositionally biased region" description="Acidic residues" evidence="7">
    <location>
        <begin position="1017"/>
        <end position="1026"/>
    </location>
</feature>
<protein>
    <submittedName>
        <fullName evidence="9">SEN1 N terminal-domain-containing protein</fullName>
    </submittedName>
</protein>
<dbReference type="PANTHER" id="PTHR10887:SF495">
    <property type="entry name" value="HELICASE SENATAXIN ISOFORM X1-RELATED"/>
    <property type="match status" value="1"/>
</dbReference>
<comment type="caution">
    <text evidence="9">The sequence shown here is derived from an EMBL/GenBank/DDBJ whole genome shotgun (WGS) entry which is preliminary data.</text>
</comment>
<dbReference type="Proteomes" id="UP001175227">
    <property type="component" value="Unassembled WGS sequence"/>
</dbReference>
<feature type="coiled-coil region" evidence="6">
    <location>
        <begin position="1422"/>
        <end position="1487"/>
    </location>
</feature>
<evidence type="ECO:0000313" key="10">
    <source>
        <dbReference type="Proteomes" id="UP001175227"/>
    </source>
</evidence>
<keyword evidence="5" id="KW-0067">ATP-binding</keyword>
<dbReference type="GO" id="GO:0005524">
    <property type="term" value="F:ATP binding"/>
    <property type="evidence" value="ECO:0007669"/>
    <property type="project" value="UniProtKB-KW"/>
</dbReference>
<proteinExistence type="inferred from homology"/>
<dbReference type="SUPFAM" id="SSF48371">
    <property type="entry name" value="ARM repeat"/>
    <property type="match status" value="1"/>
</dbReference>
<dbReference type="Pfam" id="PF13086">
    <property type="entry name" value="AAA_11"/>
    <property type="match status" value="1"/>
</dbReference>
<dbReference type="SUPFAM" id="SSF52540">
    <property type="entry name" value="P-loop containing nucleoside triphosphate hydrolases"/>
    <property type="match status" value="1"/>
</dbReference>
<keyword evidence="10" id="KW-1185">Reference proteome</keyword>
<feature type="compositionally biased region" description="Polar residues" evidence="7">
    <location>
        <begin position="995"/>
        <end position="1013"/>
    </location>
</feature>
<dbReference type="InterPro" id="IPR041677">
    <property type="entry name" value="DNA2/NAM7_AAA_11"/>
</dbReference>
<evidence type="ECO:0000256" key="5">
    <source>
        <dbReference type="ARBA" id="ARBA00022840"/>
    </source>
</evidence>
<dbReference type="GO" id="GO:0004386">
    <property type="term" value="F:helicase activity"/>
    <property type="evidence" value="ECO:0007669"/>
    <property type="project" value="UniProtKB-KW"/>
</dbReference>
<dbReference type="GO" id="GO:0005694">
    <property type="term" value="C:chromosome"/>
    <property type="evidence" value="ECO:0007669"/>
    <property type="project" value="UniProtKB-ARBA"/>
</dbReference>
<keyword evidence="6" id="KW-0175">Coiled coil</keyword>
<evidence type="ECO:0000259" key="8">
    <source>
        <dbReference type="SMART" id="SM00382"/>
    </source>
</evidence>
<keyword evidence="3" id="KW-0378">Hydrolase</keyword>